<dbReference type="PANTHER" id="PTHR11695:SF294">
    <property type="entry name" value="RETICULON-4-INTERACTING PROTEIN 1, MITOCHONDRIAL"/>
    <property type="match status" value="1"/>
</dbReference>
<keyword evidence="2" id="KW-0560">Oxidoreductase</keyword>
<protein>
    <submittedName>
        <fullName evidence="2">NADP-dependent oxidoreductase</fullName>
        <ecNumber evidence="2">1.-.-.-</ecNumber>
    </submittedName>
</protein>
<dbReference type="Gene3D" id="3.40.50.720">
    <property type="entry name" value="NAD(P)-binding Rossmann-like Domain"/>
    <property type="match status" value="1"/>
</dbReference>
<proteinExistence type="predicted"/>
<dbReference type="InterPro" id="IPR036291">
    <property type="entry name" value="NAD(P)-bd_dom_sf"/>
</dbReference>
<dbReference type="SMART" id="SM00829">
    <property type="entry name" value="PKS_ER"/>
    <property type="match status" value="1"/>
</dbReference>
<dbReference type="Gene3D" id="3.90.180.10">
    <property type="entry name" value="Medium-chain alcohol dehydrogenases, catalytic domain"/>
    <property type="match status" value="1"/>
</dbReference>
<evidence type="ECO:0000313" key="3">
    <source>
        <dbReference type="Proteomes" id="UP001580928"/>
    </source>
</evidence>
<dbReference type="EMBL" id="JBBVGT010000002">
    <property type="protein sequence ID" value="MFB5944723.1"/>
    <property type="molecule type" value="Genomic_DNA"/>
</dbReference>
<dbReference type="Pfam" id="PF08240">
    <property type="entry name" value="ADH_N"/>
    <property type="match status" value="1"/>
</dbReference>
<accession>A0ABV5CBJ0</accession>
<dbReference type="InterPro" id="IPR011032">
    <property type="entry name" value="GroES-like_sf"/>
</dbReference>
<comment type="caution">
    <text evidence="2">The sequence shown here is derived from an EMBL/GenBank/DDBJ whole genome shotgun (WGS) entry which is preliminary data.</text>
</comment>
<dbReference type="InterPro" id="IPR050700">
    <property type="entry name" value="YIM1/Zinc_Alcohol_DH_Fams"/>
</dbReference>
<dbReference type="SUPFAM" id="SSF51735">
    <property type="entry name" value="NAD(P)-binding Rossmann-fold domains"/>
    <property type="match status" value="1"/>
</dbReference>
<evidence type="ECO:0000259" key="1">
    <source>
        <dbReference type="SMART" id="SM00829"/>
    </source>
</evidence>
<keyword evidence="3" id="KW-1185">Reference proteome</keyword>
<sequence>MQAVILSEYGPASKLELKEVEKPFYNDDQVLVKMRAAGINPVDTKIRAGSSGMCAKISLPVILGFDLSGTIEAVGKNVQEFKIGDRVMGCVGFPGLGKTYADYVMAEPVHLTLMPENIDFEEAAAVPLAGLTAYQAIHDHLQVKSGQRILIQAAAGGVGHLAVQFANLAGASVSGTASEENLDFLRELGVDQPIDYKKTKFEDAVDELDAAVDAMGGEILYRTLRSVKKGGRVVCLPSSTKDDPVAIKLAKEREIELIWPLMYTDKKQMQHIASLLEQEKIKVRIDKVFPIEKVVEAHQQIESHHTTGKVVIV</sequence>
<evidence type="ECO:0000313" key="2">
    <source>
        <dbReference type="EMBL" id="MFB5944723.1"/>
    </source>
</evidence>
<dbReference type="PANTHER" id="PTHR11695">
    <property type="entry name" value="ALCOHOL DEHYDROGENASE RELATED"/>
    <property type="match status" value="1"/>
</dbReference>
<name>A0ABV5CBJ0_9SPHI</name>
<organism evidence="2 3">
    <name type="scientific">Albibacterium profundi</name>
    <dbReference type="NCBI Taxonomy" id="3134906"/>
    <lineage>
        <taxon>Bacteria</taxon>
        <taxon>Pseudomonadati</taxon>
        <taxon>Bacteroidota</taxon>
        <taxon>Sphingobacteriia</taxon>
        <taxon>Sphingobacteriales</taxon>
        <taxon>Sphingobacteriaceae</taxon>
        <taxon>Albibacterium</taxon>
    </lineage>
</organism>
<feature type="domain" description="Enoyl reductase (ER)" evidence="1">
    <location>
        <begin position="10"/>
        <end position="312"/>
    </location>
</feature>
<reference evidence="2 3" key="1">
    <citation type="submission" date="2024-04" db="EMBL/GenBank/DDBJ databases">
        <title>Albibacterium profundi sp. nov., isolated from sediment of the Challenger Deep of Mariana Trench.</title>
        <authorList>
            <person name="Wang Y."/>
        </authorList>
    </citation>
    <scope>NUCLEOTIDE SEQUENCE [LARGE SCALE GENOMIC DNA]</scope>
    <source>
        <strain evidence="2 3">RHL897</strain>
    </source>
</reference>
<dbReference type="InterPro" id="IPR020843">
    <property type="entry name" value="ER"/>
</dbReference>
<dbReference type="EC" id="1.-.-.-" evidence="2"/>
<dbReference type="InterPro" id="IPR013154">
    <property type="entry name" value="ADH-like_N"/>
</dbReference>
<dbReference type="SUPFAM" id="SSF50129">
    <property type="entry name" value="GroES-like"/>
    <property type="match status" value="1"/>
</dbReference>
<gene>
    <name evidence="2" type="ORF">WKR92_02635</name>
</gene>
<dbReference type="RefSeq" id="WP_375556285.1">
    <property type="nucleotide sequence ID" value="NZ_JBBVGT010000002.1"/>
</dbReference>
<dbReference type="CDD" id="cd05289">
    <property type="entry name" value="MDR_like_2"/>
    <property type="match status" value="1"/>
</dbReference>
<dbReference type="GO" id="GO:0016491">
    <property type="term" value="F:oxidoreductase activity"/>
    <property type="evidence" value="ECO:0007669"/>
    <property type="project" value="UniProtKB-KW"/>
</dbReference>
<dbReference type="Pfam" id="PF13602">
    <property type="entry name" value="ADH_zinc_N_2"/>
    <property type="match status" value="1"/>
</dbReference>
<dbReference type="Proteomes" id="UP001580928">
    <property type="component" value="Unassembled WGS sequence"/>
</dbReference>